<dbReference type="GeneID" id="70238906"/>
<proteinExistence type="predicted"/>
<dbReference type="AlphaFoldDB" id="A0A9P8NW83"/>
<dbReference type="RefSeq" id="XP_046058059.1">
    <property type="nucleotide sequence ID" value="XM_046208283.1"/>
</dbReference>
<evidence type="ECO:0000313" key="3">
    <source>
        <dbReference type="Proteomes" id="UP000769157"/>
    </source>
</evidence>
<accession>A0A9P8NW83</accession>
<keyword evidence="3" id="KW-1185">Reference proteome</keyword>
<sequence length="1141" mass="128313">MVLNITQEQRDVSTRLRSILWSRCFILTPFGKHLDNVCFTLQKPHERHNFASRLSDFEQHGSKIVFTRQKHRVLNCISLVFDGMNHRSESISNVIDQSVTQPISTHIHVILQLSHSSSHTSRMRNRGKVESKDTVAENNDIHIDWLKEILTLAVCFKCVETNEIIVLEQLHLLTSFLHTDIFCRQRMDSKSLGQHLHFVIRWTNTINPPGSIFMLKQRLELSARRDQRRNVWCMDRLFNFRREETKSVRRNRLFSTECSFKGDSIGFAITAVSDTAIVMFLSWLTFELGGSSIPPEKESSRGFMKDLTCSPKDRDRARERRRSWIGGIGDEILIAKLSSSSSSSTATILSLSSLESNSWSGFLETRALASEESKIPALDTLAASVCKRESVLTGSVIFWFLWSFKRESSLMLECTDASSWVEFTEITGERDLEDPRSDILGGWSAVGIRLRRLFFDHKVDKIFTNGVDLLSSFAKYLGDLVGILWLDNGHHTNTQVQSLENVGDWHSAGLSKPFEDLGHLPLVHIQNSAQSVWQGSWDVFNQSTTGDVGQSENQSLFGSRVGVFVVRGVDDLSDQRESVGMNTVRPNTKKNVTGLHFVNLWQNILLDHSSNSSSVGVVMTWSVHSWHLTGLSSNKCTARQFATIGNSFHECSSNLDVKVCSCKVVQEHQWLSSLNNQIVDIHGNQVNSNGVVNVHNLGHPQLSSNTIGGSNKQSIVDVSVSRLLEVEKTSESSNLGVCSRSLGRSDALFDLLNELVTGIDRNSRVLICDGNLALRSILSERTVCDVCTVVLVLEGHVINTNVCLLDSIFQTVGHSSSSNDTTTSGHNLAVNKFGSSVENERVCRQRLFDGNLVTFSISVWVTTSRHHHSSAELVVVDLAVDTVQTVFHGSQHDLQKIRLQQWQHGLGLWVSETDVVLENLWLSSRSDHYSHKQTSNHWIAVFSHTVDGWLQDSFSDLLQQSRSSNWSRRKEYPSLKHKMESSSPSRNSSMTTSSPAEPNFLSTMISLMASWASFLLAGIKTPFPAAVPEALITKFFSTRSKDRNACLLKPGGNSINQRLFRTRDNKTNIVLQGKLHQLVKVGWRRANSHTGHVLKLGKSTITWSNKDFFHQRRLGQFPHKSVFTATIPHNKNVGFFHFPNV</sequence>
<name>A0A9P8NW83_9ASCO</name>
<dbReference type="Proteomes" id="UP000769157">
    <property type="component" value="Unassembled WGS sequence"/>
</dbReference>
<feature type="compositionally biased region" description="Low complexity" evidence="1">
    <location>
        <begin position="981"/>
        <end position="995"/>
    </location>
</feature>
<evidence type="ECO:0000313" key="2">
    <source>
        <dbReference type="EMBL" id="KAH3660356.1"/>
    </source>
</evidence>
<reference evidence="2" key="2">
    <citation type="submission" date="2021-01" db="EMBL/GenBank/DDBJ databases">
        <authorList>
            <person name="Schikora-Tamarit M.A."/>
        </authorList>
    </citation>
    <scope>NUCLEOTIDE SEQUENCE</scope>
    <source>
        <strain evidence="2">CBS6075</strain>
    </source>
</reference>
<feature type="compositionally biased region" description="Basic and acidic residues" evidence="1">
    <location>
        <begin position="969"/>
        <end position="980"/>
    </location>
</feature>
<dbReference type="EMBL" id="JAEUBE010000504">
    <property type="protein sequence ID" value="KAH3660356.1"/>
    <property type="molecule type" value="Genomic_DNA"/>
</dbReference>
<gene>
    <name evidence="2" type="ORF">OGAPHI_006942</name>
</gene>
<organism evidence="2 3">
    <name type="scientific">Ogataea philodendri</name>
    <dbReference type="NCBI Taxonomy" id="1378263"/>
    <lineage>
        <taxon>Eukaryota</taxon>
        <taxon>Fungi</taxon>
        <taxon>Dikarya</taxon>
        <taxon>Ascomycota</taxon>
        <taxon>Saccharomycotina</taxon>
        <taxon>Pichiomycetes</taxon>
        <taxon>Pichiales</taxon>
        <taxon>Pichiaceae</taxon>
        <taxon>Ogataea</taxon>
    </lineage>
</organism>
<evidence type="ECO:0000256" key="1">
    <source>
        <dbReference type="SAM" id="MobiDB-lite"/>
    </source>
</evidence>
<feature type="region of interest" description="Disordered" evidence="1">
    <location>
        <begin position="969"/>
        <end position="995"/>
    </location>
</feature>
<comment type="caution">
    <text evidence="2">The sequence shown here is derived from an EMBL/GenBank/DDBJ whole genome shotgun (WGS) entry which is preliminary data.</text>
</comment>
<reference evidence="2" key="1">
    <citation type="journal article" date="2021" name="Open Biol.">
        <title>Shared evolutionary footprints suggest mitochondrial oxidative damage underlies multiple complex I losses in fungi.</title>
        <authorList>
            <person name="Schikora-Tamarit M.A."/>
            <person name="Marcet-Houben M."/>
            <person name="Nosek J."/>
            <person name="Gabaldon T."/>
        </authorList>
    </citation>
    <scope>NUCLEOTIDE SEQUENCE</scope>
    <source>
        <strain evidence="2">CBS6075</strain>
    </source>
</reference>
<protein>
    <submittedName>
        <fullName evidence="2">Uncharacterized protein</fullName>
    </submittedName>
</protein>